<evidence type="ECO:0000313" key="14">
    <source>
        <dbReference type="Proteomes" id="UP000441389"/>
    </source>
</evidence>
<evidence type="ECO:0000313" key="13">
    <source>
        <dbReference type="EMBL" id="MVO76379.1"/>
    </source>
</evidence>
<feature type="transmembrane region" description="Helical" evidence="12">
    <location>
        <begin position="6"/>
        <end position="27"/>
    </location>
</feature>
<keyword evidence="14" id="KW-1185">Reference proteome</keyword>
<organism evidence="13 14">
    <name type="scientific">Sphingomonas horti</name>
    <dbReference type="NCBI Taxonomy" id="2682842"/>
    <lineage>
        <taxon>Bacteria</taxon>
        <taxon>Pseudomonadati</taxon>
        <taxon>Pseudomonadota</taxon>
        <taxon>Alphaproteobacteria</taxon>
        <taxon>Sphingomonadales</taxon>
        <taxon>Sphingomonadaceae</taxon>
        <taxon>Sphingomonas</taxon>
    </lineage>
</organism>
<dbReference type="AlphaFoldDB" id="A0A6I4IWC3"/>
<proteinExistence type="inferred from homology"/>
<evidence type="ECO:0000256" key="1">
    <source>
        <dbReference type="ARBA" id="ARBA00002442"/>
    </source>
</evidence>
<dbReference type="Proteomes" id="UP000441389">
    <property type="component" value="Unassembled WGS sequence"/>
</dbReference>
<evidence type="ECO:0000256" key="11">
    <source>
        <dbReference type="ARBA" id="ARBA00023136"/>
    </source>
</evidence>
<evidence type="ECO:0000256" key="4">
    <source>
        <dbReference type="ARBA" id="ARBA00016461"/>
    </source>
</evidence>
<comment type="caution">
    <text evidence="13">The sequence shown here is derived from an EMBL/GenBank/DDBJ whole genome shotgun (WGS) entry which is preliminary data.</text>
</comment>
<protein>
    <recommendedName>
        <fullName evidence="4 12">Heme exporter protein D</fullName>
    </recommendedName>
</protein>
<comment type="subcellular location">
    <subcellularLocation>
        <location evidence="2 12">Cell inner membrane</location>
        <topology evidence="2 12">Single-pass membrane protein</topology>
    </subcellularLocation>
</comment>
<dbReference type="NCBIfam" id="TIGR03141">
    <property type="entry name" value="cytochro_ccmD"/>
    <property type="match status" value="1"/>
</dbReference>
<dbReference type="GO" id="GO:0015886">
    <property type="term" value="P:heme transport"/>
    <property type="evidence" value="ECO:0007669"/>
    <property type="project" value="InterPro"/>
</dbReference>
<evidence type="ECO:0000256" key="6">
    <source>
        <dbReference type="ARBA" id="ARBA00022475"/>
    </source>
</evidence>
<comment type="function">
    <text evidence="1 12">Required for the export of heme to the periplasm for the biogenesis of c-type cytochromes.</text>
</comment>
<sequence>MSHWPYIIASYVLTIGGMAGLALWSWLRMRRAERQAGALSKPLDVRGGRVAQQP</sequence>
<dbReference type="GO" id="GO:0005886">
    <property type="term" value="C:plasma membrane"/>
    <property type="evidence" value="ECO:0007669"/>
    <property type="project" value="UniProtKB-SubCell"/>
</dbReference>
<dbReference type="RefSeq" id="WP_157024979.1">
    <property type="nucleotide sequence ID" value="NZ_WQMS01000001.1"/>
</dbReference>
<evidence type="ECO:0000256" key="2">
    <source>
        <dbReference type="ARBA" id="ARBA00004377"/>
    </source>
</evidence>
<keyword evidence="7 12" id="KW-0997">Cell inner membrane</keyword>
<evidence type="ECO:0000256" key="3">
    <source>
        <dbReference type="ARBA" id="ARBA00008741"/>
    </source>
</evidence>
<dbReference type="Pfam" id="PF04995">
    <property type="entry name" value="CcmD"/>
    <property type="match status" value="1"/>
</dbReference>
<keyword evidence="5 12" id="KW-0813">Transport</keyword>
<keyword evidence="9 12" id="KW-0201">Cytochrome c-type biogenesis</keyword>
<dbReference type="GO" id="GO:0017004">
    <property type="term" value="P:cytochrome complex assembly"/>
    <property type="evidence" value="ECO:0007669"/>
    <property type="project" value="UniProtKB-KW"/>
</dbReference>
<evidence type="ECO:0000256" key="12">
    <source>
        <dbReference type="RuleBase" id="RU363101"/>
    </source>
</evidence>
<keyword evidence="10 12" id="KW-1133">Transmembrane helix</keyword>
<evidence type="ECO:0000256" key="10">
    <source>
        <dbReference type="ARBA" id="ARBA00022989"/>
    </source>
</evidence>
<keyword evidence="11 12" id="KW-0472">Membrane</keyword>
<evidence type="ECO:0000256" key="7">
    <source>
        <dbReference type="ARBA" id="ARBA00022519"/>
    </source>
</evidence>
<reference evidence="13 14" key="1">
    <citation type="submission" date="2019-12" db="EMBL/GenBank/DDBJ databases">
        <authorList>
            <person name="Huq M.A."/>
        </authorList>
    </citation>
    <scope>NUCLEOTIDE SEQUENCE [LARGE SCALE GENOMIC DNA]</scope>
    <source>
        <strain evidence="13 14">MAH-20</strain>
    </source>
</reference>
<keyword evidence="6 12" id="KW-1003">Cell membrane</keyword>
<accession>A0A6I4IWC3</accession>
<keyword evidence="8 12" id="KW-0812">Transmembrane</keyword>
<name>A0A6I4IWC3_9SPHN</name>
<dbReference type="EMBL" id="WQMS01000001">
    <property type="protein sequence ID" value="MVO76379.1"/>
    <property type="molecule type" value="Genomic_DNA"/>
</dbReference>
<dbReference type="InterPro" id="IPR007078">
    <property type="entry name" value="Haem_export_protD_CcmD"/>
</dbReference>
<comment type="similarity">
    <text evidence="3 12">Belongs to the CcmD/CycX/HelD family.</text>
</comment>
<gene>
    <name evidence="13" type="primary">ccmD</name>
    <name evidence="13" type="ORF">GON01_00285</name>
</gene>
<evidence type="ECO:0000256" key="5">
    <source>
        <dbReference type="ARBA" id="ARBA00022448"/>
    </source>
</evidence>
<evidence type="ECO:0000256" key="8">
    <source>
        <dbReference type="ARBA" id="ARBA00022692"/>
    </source>
</evidence>
<evidence type="ECO:0000256" key="9">
    <source>
        <dbReference type="ARBA" id="ARBA00022748"/>
    </source>
</evidence>